<keyword evidence="3" id="KW-1185">Reference proteome</keyword>
<protein>
    <submittedName>
        <fullName evidence="2">Uncharacterized protein</fullName>
    </submittedName>
</protein>
<evidence type="ECO:0000313" key="3">
    <source>
        <dbReference type="Proteomes" id="UP000190648"/>
    </source>
</evidence>
<accession>A0A1V4JXW4</accession>
<feature type="region of interest" description="Disordered" evidence="1">
    <location>
        <begin position="37"/>
        <end position="72"/>
    </location>
</feature>
<dbReference type="Proteomes" id="UP000190648">
    <property type="component" value="Unassembled WGS sequence"/>
</dbReference>
<proteinExistence type="predicted"/>
<comment type="caution">
    <text evidence="2">The sequence shown here is derived from an EMBL/GenBank/DDBJ whole genome shotgun (WGS) entry which is preliminary data.</text>
</comment>
<dbReference type="AlphaFoldDB" id="A0A1V4JXW4"/>
<organism evidence="2 3">
    <name type="scientific">Patagioenas fasciata monilis</name>
    <dbReference type="NCBI Taxonomy" id="372326"/>
    <lineage>
        <taxon>Eukaryota</taxon>
        <taxon>Metazoa</taxon>
        <taxon>Chordata</taxon>
        <taxon>Craniata</taxon>
        <taxon>Vertebrata</taxon>
        <taxon>Euteleostomi</taxon>
        <taxon>Archelosauria</taxon>
        <taxon>Archosauria</taxon>
        <taxon>Dinosauria</taxon>
        <taxon>Saurischia</taxon>
        <taxon>Theropoda</taxon>
        <taxon>Coelurosauria</taxon>
        <taxon>Aves</taxon>
        <taxon>Neognathae</taxon>
        <taxon>Neoaves</taxon>
        <taxon>Columbimorphae</taxon>
        <taxon>Columbiformes</taxon>
        <taxon>Columbidae</taxon>
        <taxon>Patagioenas</taxon>
    </lineage>
</organism>
<name>A0A1V4JXW4_PATFA</name>
<reference evidence="2 3" key="1">
    <citation type="submission" date="2016-02" db="EMBL/GenBank/DDBJ databases">
        <title>Band-tailed pigeon sequencing and assembly.</title>
        <authorList>
            <person name="Soares A.E."/>
            <person name="Novak B.J."/>
            <person name="Rice E.S."/>
            <person name="O'Connell B."/>
            <person name="Chang D."/>
            <person name="Weber S."/>
            <person name="Shapiro B."/>
        </authorList>
    </citation>
    <scope>NUCLEOTIDE SEQUENCE [LARGE SCALE GENOMIC DNA]</scope>
    <source>
        <strain evidence="2">BTP2013</strain>
        <tissue evidence="2">Blood</tissue>
    </source>
</reference>
<sequence>MSVSQEVGEGRHLLSAPGVSQLRDRLLAGGGCRGLRSRCAEPGKGPSPRSCSTLSGVTGLPEPLGTHNNEWK</sequence>
<dbReference type="EMBL" id="LSYS01005497">
    <property type="protein sequence ID" value="OPJ77049.1"/>
    <property type="molecule type" value="Genomic_DNA"/>
</dbReference>
<evidence type="ECO:0000256" key="1">
    <source>
        <dbReference type="SAM" id="MobiDB-lite"/>
    </source>
</evidence>
<gene>
    <name evidence="2" type="ORF">AV530_007466</name>
</gene>
<evidence type="ECO:0000313" key="2">
    <source>
        <dbReference type="EMBL" id="OPJ77049.1"/>
    </source>
</evidence>